<protein>
    <submittedName>
        <fullName evidence="1">Uncharacterized protein</fullName>
    </submittedName>
</protein>
<dbReference type="EMBL" id="MF600313">
    <property type="protein sequence ID" value="AVN58479.1"/>
    <property type="molecule type" value="Genomic_DNA"/>
</dbReference>
<organism evidence="1">
    <name type="scientific">Mycolicibacterium sp. CBMA 213</name>
    <dbReference type="NCBI Taxonomy" id="1968788"/>
    <lineage>
        <taxon>Bacteria</taxon>
        <taxon>Bacillati</taxon>
        <taxon>Actinomycetota</taxon>
        <taxon>Actinomycetes</taxon>
        <taxon>Mycobacteriales</taxon>
        <taxon>Mycobacteriaceae</taxon>
        <taxon>Mycolicibacterium</taxon>
    </lineage>
</organism>
<gene>
    <name evidence="1" type="ORF">B5P44_p00184</name>
</gene>
<dbReference type="RefSeq" id="WP_155921925.1">
    <property type="nucleotide sequence ID" value="NZ_MF600313.1"/>
</dbReference>
<keyword evidence="1" id="KW-0614">Plasmid</keyword>
<name>A0A343VRF5_9MYCO</name>
<evidence type="ECO:0000313" key="1">
    <source>
        <dbReference type="EMBL" id="AVN58479.1"/>
    </source>
</evidence>
<accession>A0A343VRF5</accession>
<reference evidence="1" key="1">
    <citation type="journal article" date="2018" name="Front. Microbiol.">
        <title>Beyond the Limits: tRNA Array Units in Mycobacterium Genomes.</title>
        <authorList>
            <person name="Morgado S.M."/>
            <person name="Vicente A.C."/>
        </authorList>
    </citation>
    <scope>NUCLEOTIDE SEQUENCE</scope>
    <source>
        <strain evidence="1">CBMA 213</strain>
        <plasmid evidence="1">pCBMA213_1</plasmid>
    </source>
</reference>
<geneLocation type="plasmid" evidence="1">
    <name>pCBMA213_1</name>
</geneLocation>
<dbReference type="AlphaFoldDB" id="A0A343VRF5"/>
<proteinExistence type="predicted"/>
<sequence length="103" mass="11669">MSEDHARRLHAAITGLLGRRVTNKEIWTAFGISQARYYQIVREDSSRLLRADRLVGAARQMGVNPVELLVCLGIINTRDAREFIDKKRREMSEFLGSGREAGP</sequence>